<reference evidence="4 5" key="1">
    <citation type="submission" date="2014-04" db="EMBL/GenBank/DDBJ databases">
        <authorList>
            <consortium name="International Citrus Genome Consortium"/>
            <person name="Gmitter F."/>
            <person name="Chen C."/>
            <person name="Farmerie W."/>
            <person name="Harkins T."/>
            <person name="Desany B."/>
            <person name="Mohiuddin M."/>
            <person name="Kodira C."/>
            <person name="Borodovsky M."/>
            <person name="Lomsadze A."/>
            <person name="Burns P."/>
            <person name="Jenkins J."/>
            <person name="Prochnik S."/>
            <person name="Shu S."/>
            <person name="Chapman J."/>
            <person name="Pitluck S."/>
            <person name="Schmutz J."/>
            <person name="Rokhsar D."/>
        </authorList>
    </citation>
    <scope>NUCLEOTIDE SEQUENCE</scope>
</reference>
<name>A0A067EYX0_CITSI</name>
<feature type="non-terminal residue" evidence="4">
    <location>
        <position position="1"/>
    </location>
</feature>
<dbReference type="PANTHER" id="PTHR13091">
    <property type="entry name" value="AMPLIFIED IN BREAST CANCER 2-RELATED"/>
    <property type="match status" value="1"/>
</dbReference>
<evidence type="ECO:0000313" key="4">
    <source>
        <dbReference type="EMBL" id="KDO60283.1"/>
    </source>
</evidence>
<keyword evidence="5" id="KW-1185">Reference proteome</keyword>
<protein>
    <recommendedName>
        <fullName evidence="3">Nonsense-mediated mRNA decay factor SMG8</fullName>
    </recommendedName>
</protein>
<dbReference type="Proteomes" id="UP000027120">
    <property type="component" value="Unassembled WGS sequence"/>
</dbReference>
<accession>A0A067EYX0</accession>
<dbReference type="AlphaFoldDB" id="A0A067EYX0"/>
<evidence type="ECO:0000256" key="2">
    <source>
        <dbReference type="ARBA" id="ARBA00023161"/>
    </source>
</evidence>
<sequence length="100" mass="11087">VTPPFPIVLSTCPVIQFEASCLPPSVPDREQKLQFSLGCRVILPPESFLALRLPFVYGIQMEDGRLQSLNPFEHEPEKTAWITKGTTLQVMSKGGSTQSQ</sequence>
<dbReference type="EMBL" id="KK784933">
    <property type="protein sequence ID" value="KDO60283.1"/>
    <property type="molecule type" value="Genomic_DNA"/>
</dbReference>
<evidence type="ECO:0000313" key="5">
    <source>
        <dbReference type="Proteomes" id="UP000027120"/>
    </source>
</evidence>
<dbReference type="InterPro" id="IPR019354">
    <property type="entry name" value="SMG8-like"/>
</dbReference>
<organism evidence="4 5">
    <name type="scientific">Citrus sinensis</name>
    <name type="common">Sweet orange</name>
    <name type="synonym">Citrus aurantium var. sinensis</name>
    <dbReference type="NCBI Taxonomy" id="2711"/>
    <lineage>
        <taxon>Eukaryota</taxon>
        <taxon>Viridiplantae</taxon>
        <taxon>Streptophyta</taxon>
        <taxon>Embryophyta</taxon>
        <taxon>Tracheophyta</taxon>
        <taxon>Spermatophyta</taxon>
        <taxon>Magnoliopsida</taxon>
        <taxon>eudicotyledons</taxon>
        <taxon>Gunneridae</taxon>
        <taxon>Pentapetalae</taxon>
        <taxon>rosids</taxon>
        <taxon>malvids</taxon>
        <taxon>Sapindales</taxon>
        <taxon>Rutaceae</taxon>
        <taxon>Aurantioideae</taxon>
        <taxon>Citrus</taxon>
    </lineage>
</organism>
<dbReference type="GO" id="GO:0000184">
    <property type="term" value="P:nuclear-transcribed mRNA catabolic process, nonsense-mediated decay"/>
    <property type="evidence" value="ECO:0007669"/>
    <property type="project" value="UniProtKB-KW"/>
</dbReference>
<proteinExistence type="inferred from homology"/>
<dbReference type="PANTHER" id="PTHR13091:SF0">
    <property type="entry name" value="NONSENSE-MEDIATED MRNA DECAY FACTOR SMG8"/>
    <property type="match status" value="1"/>
</dbReference>
<evidence type="ECO:0000256" key="3">
    <source>
        <dbReference type="ARBA" id="ARBA00029509"/>
    </source>
</evidence>
<evidence type="ECO:0000256" key="1">
    <source>
        <dbReference type="ARBA" id="ARBA00006443"/>
    </source>
</evidence>
<comment type="similarity">
    <text evidence="1">Belongs to the SMG8 family.</text>
</comment>
<gene>
    <name evidence="4" type="ORF">CISIN_1g0009662mg</name>
</gene>
<dbReference type="STRING" id="2711.A0A067EYX0"/>
<keyword evidence="2" id="KW-0866">Nonsense-mediated mRNA decay</keyword>